<organism evidence="2 3">
    <name type="scientific">Triparma laevis f. inornata</name>
    <dbReference type="NCBI Taxonomy" id="1714386"/>
    <lineage>
        <taxon>Eukaryota</taxon>
        <taxon>Sar</taxon>
        <taxon>Stramenopiles</taxon>
        <taxon>Ochrophyta</taxon>
        <taxon>Bolidophyceae</taxon>
        <taxon>Parmales</taxon>
        <taxon>Triparmaceae</taxon>
        <taxon>Triparma</taxon>
    </lineage>
</organism>
<evidence type="ECO:0000313" key="3">
    <source>
        <dbReference type="Proteomes" id="UP001162640"/>
    </source>
</evidence>
<dbReference type="EMBL" id="BLQM01000175">
    <property type="protein sequence ID" value="GMH72371.1"/>
    <property type="molecule type" value="Genomic_DNA"/>
</dbReference>
<keyword evidence="1" id="KW-0812">Transmembrane</keyword>
<sequence length="316" mass="34472">MQQPSCTAALLTSSSNTTSDITQCYTFDPSVASSLGYSECGCRCTSADTASTGTFFSDPTILSANCAIWSPLANAFSIANMLNAVVSALFAGKIIVHCLFNDAQIWDRSPKGHFTQTLILFLDEDKHLDQSKGLAIMRIIIGFQVMGSTIAVGILVDGIASHEDNEERAHHEARELCRPYESPARGRVLLMFITAAIFVLLDDFSTAVIVWNTSIALICPMPMYFISAISTNLYKKMHPDTKTVGKMNYFDALLIFCALAFFAAMEFIFSPVRFAKARQEAQKVSEHHASTVEEDLSGLSAEEEEMKTGSAKVAPA</sequence>
<keyword evidence="1" id="KW-1133">Transmembrane helix</keyword>
<accession>A0A9W7AK32</accession>
<dbReference type="AlphaFoldDB" id="A0A9W7AK32"/>
<feature type="transmembrane region" description="Helical" evidence="1">
    <location>
        <begin position="135"/>
        <end position="156"/>
    </location>
</feature>
<proteinExistence type="predicted"/>
<feature type="transmembrane region" description="Helical" evidence="1">
    <location>
        <begin position="208"/>
        <end position="229"/>
    </location>
</feature>
<evidence type="ECO:0000313" key="2">
    <source>
        <dbReference type="EMBL" id="GMH72371.1"/>
    </source>
</evidence>
<keyword evidence="1" id="KW-0472">Membrane</keyword>
<feature type="transmembrane region" description="Helical" evidence="1">
    <location>
        <begin position="249"/>
        <end position="269"/>
    </location>
</feature>
<feature type="transmembrane region" description="Helical" evidence="1">
    <location>
        <begin position="184"/>
        <end position="201"/>
    </location>
</feature>
<gene>
    <name evidence="2" type="ORF">TL16_g05898</name>
</gene>
<reference evidence="3" key="1">
    <citation type="journal article" date="2023" name="Commun. Biol.">
        <title>Genome analysis of Parmales, the sister group of diatoms, reveals the evolutionary specialization of diatoms from phago-mixotrophs to photoautotrophs.</title>
        <authorList>
            <person name="Ban H."/>
            <person name="Sato S."/>
            <person name="Yoshikawa S."/>
            <person name="Yamada K."/>
            <person name="Nakamura Y."/>
            <person name="Ichinomiya M."/>
            <person name="Sato N."/>
            <person name="Blanc-Mathieu R."/>
            <person name="Endo H."/>
            <person name="Kuwata A."/>
            <person name="Ogata H."/>
        </authorList>
    </citation>
    <scope>NUCLEOTIDE SEQUENCE [LARGE SCALE GENOMIC DNA]</scope>
</reference>
<protein>
    <submittedName>
        <fullName evidence="2">Uncharacterized protein</fullName>
    </submittedName>
</protein>
<comment type="caution">
    <text evidence="2">The sequence shown here is derived from an EMBL/GenBank/DDBJ whole genome shotgun (WGS) entry which is preliminary data.</text>
</comment>
<dbReference type="Proteomes" id="UP001162640">
    <property type="component" value="Unassembled WGS sequence"/>
</dbReference>
<name>A0A9W7AK32_9STRA</name>
<evidence type="ECO:0000256" key="1">
    <source>
        <dbReference type="SAM" id="Phobius"/>
    </source>
</evidence>